<dbReference type="PATRIC" id="fig|1354264.4.peg.2555"/>
<dbReference type="Proteomes" id="UP000078386">
    <property type="component" value="Unassembled WGS sequence"/>
</dbReference>
<dbReference type="RefSeq" id="WP_064545663.1">
    <property type="nucleotide sequence ID" value="NZ_LXEU01000049.1"/>
</dbReference>
<comment type="caution">
    <text evidence="1">The sequence shown here is derived from an EMBL/GenBank/DDBJ whole genome shotgun (WGS) entry which is preliminary data.</text>
</comment>
<dbReference type="EMBL" id="LXEU01000049">
    <property type="protein sequence ID" value="OAT52489.1"/>
    <property type="molecule type" value="Genomic_DNA"/>
</dbReference>
<sequence>MQLVHGIEQIKLNIAELERGRGSTGAVLEEYRLLIQRGTCFMLYRSAKGVAFAPSRFIGYVGSTLVSHRENAMRDGRVTNKAINTILGQNPTPNALLDKYYREFCVANGIAPSKKGTFGVERKYWLSPDFVDLKTLLEDMAMRDVQTTADIAETQREQVVLARIGQGNFRAGLINLW</sequence>
<reference evidence="1 2" key="1">
    <citation type="submission" date="2016-04" db="EMBL/GenBank/DDBJ databases">
        <title>ATOL: Assembling a taxonomically balanced genome-scale reconstruction of the evolutionary history of the Enterobacteriaceae.</title>
        <authorList>
            <person name="Plunkett G.III."/>
            <person name="Neeno-Eckwall E.C."/>
            <person name="Glasner J.D."/>
            <person name="Perna N.T."/>
        </authorList>
    </citation>
    <scope>NUCLEOTIDE SEQUENCE [LARGE SCALE GENOMIC DNA]</scope>
    <source>
        <strain evidence="1 2">ATCC 51603</strain>
    </source>
</reference>
<proteinExistence type="predicted"/>
<evidence type="ECO:0000313" key="2">
    <source>
        <dbReference type="Proteomes" id="UP000078386"/>
    </source>
</evidence>
<name>A0A1B7JX55_9ENTR</name>
<dbReference type="AlphaFoldDB" id="A0A1B7JX55"/>
<protein>
    <submittedName>
        <fullName evidence="1">Uncharacterized protein</fullName>
    </submittedName>
</protein>
<evidence type="ECO:0000313" key="1">
    <source>
        <dbReference type="EMBL" id="OAT52489.1"/>
    </source>
</evidence>
<gene>
    <name evidence="1" type="ORF">M989_02454</name>
</gene>
<keyword evidence="2" id="KW-1185">Reference proteome</keyword>
<organism evidence="1 2">
    <name type="scientific">Kluyvera georgiana ATCC 51603</name>
    <dbReference type="NCBI Taxonomy" id="1354264"/>
    <lineage>
        <taxon>Bacteria</taxon>
        <taxon>Pseudomonadati</taxon>
        <taxon>Pseudomonadota</taxon>
        <taxon>Gammaproteobacteria</taxon>
        <taxon>Enterobacterales</taxon>
        <taxon>Enterobacteriaceae</taxon>
        <taxon>Kluyvera</taxon>
    </lineage>
</organism>
<accession>A0A1B7JX55</accession>